<dbReference type="InterPro" id="IPR000058">
    <property type="entry name" value="Znf_AN1"/>
</dbReference>
<keyword evidence="9" id="KW-1185">Reference proteome</keyword>
<accession>A0A0N0U2M8</accession>
<organism evidence="8 9">
    <name type="scientific">Melipona quadrifasciata</name>
    <dbReference type="NCBI Taxonomy" id="166423"/>
    <lineage>
        <taxon>Eukaryota</taxon>
        <taxon>Metazoa</taxon>
        <taxon>Ecdysozoa</taxon>
        <taxon>Arthropoda</taxon>
        <taxon>Hexapoda</taxon>
        <taxon>Insecta</taxon>
        <taxon>Pterygota</taxon>
        <taxon>Neoptera</taxon>
        <taxon>Endopterygota</taxon>
        <taxon>Hymenoptera</taxon>
        <taxon>Apocrita</taxon>
        <taxon>Aculeata</taxon>
        <taxon>Apoidea</taxon>
        <taxon>Anthophila</taxon>
        <taxon>Apidae</taxon>
        <taxon>Melipona</taxon>
    </lineage>
</organism>
<dbReference type="OrthoDB" id="431929at2759"/>
<keyword evidence="3 5" id="KW-0863">Zinc-finger</keyword>
<keyword evidence="4" id="KW-0862">Zinc</keyword>
<evidence type="ECO:0000256" key="3">
    <source>
        <dbReference type="ARBA" id="ARBA00022771"/>
    </source>
</evidence>
<dbReference type="GO" id="GO:0043161">
    <property type="term" value="P:proteasome-mediated ubiquitin-dependent protein catabolic process"/>
    <property type="evidence" value="ECO:0007669"/>
    <property type="project" value="TreeGrafter"/>
</dbReference>
<dbReference type="PROSITE" id="PS50330">
    <property type="entry name" value="UIM"/>
    <property type="match status" value="1"/>
</dbReference>
<gene>
    <name evidence="8" type="ORF">WN51_08238</name>
</gene>
<evidence type="ECO:0000256" key="2">
    <source>
        <dbReference type="ARBA" id="ARBA00022737"/>
    </source>
</evidence>
<protein>
    <submittedName>
        <fullName evidence="8">AN1-type zinc finger protein 2B</fullName>
    </submittedName>
</protein>
<dbReference type="PANTHER" id="PTHR14677:SF20">
    <property type="entry name" value="ZINC FINGER AN1-TYPE CONTAINING 2A-RELATED"/>
    <property type="match status" value="1"/>
</dbReference>
<dbReference type="GO" id="GO:0005783">
    <property type="term" value="C:endoplasmic reticulum"/>
    <property type="evidence" value="ECO:0007669"/>
    <property type="project" value="TreeGrafter"/>
</dbReference>
<dbReference type="InterPro" id="IPR003903">
    <property type="entry name" value="UIM_dom"/>
</dbReference>
<dbReference type="Pfam" id="PF01428">
    <property type="entry name" value="zf-AN1"/>
    <property type="match status" value="1"/>
</dbReference>
<dbReference type="Proteomes" id="UP000053105">
    <property type="component" value="Unassembled WGS sequence"/>
</dbReference>
<keyword evidence="2" id="KW-0677">Repeat</keyword>
<sequence>MTLSLVFVRIVCPLCNDPVPVRRGDPPDIAVGRHMDNECQSELKNPSQKIFSNRCTSKGCKIKEMVQVHCSDCGKNFCLKHRHPTDHACLGQEETTRRKRLDTLENNIKVNRRNGEIFKNYQGSISEDEALARALQASMKEVTTARQTLEAVPSGNRVRCRLS</sequence>
<dbReference type="Pfam" id="PF25403">
    <property type="entry name" value="zf-C2H2_ZFAND2"/>
    <property type="match status" value="1"/>
</dbReference>
<evidence type="ECO:0000256" key="5">
    <source>
        <dbReference type="PROSITE-ProRule" id="PRU00449"/>
    </source>
</evidence>
<proteinExistence type="predicted"/>
<dbReference type="GO" id="GO:0045047">
    <property type="term" value="P:protein targeting to ER"/>
    <property type="evidence" value="ECO:0007669"/>
    <property type="project" value="TreeGrafter"/>
</dbReference>
<dbReference type="InterPro" id="IPR057357">
    <property type="entry name" value="Znf-C2H2_ZFAND2A/B"/>
</dbReference>
<keyword evidence="1" id="KW-0479">Metal-binding</keyword>
<evidence type="ECO:0000313" key="9">
    <source>
        <dbReference type="Proteomes" id="UP000053105"/>
    </source>
</evidence>
<dbReference type="SMART" id="SM00154">
    <property type="entry name" value="ZnF_AN1"/>
    <property type="match status" value="1"/>
</dbReference>
<dbReference type="AlphaFoldDB" id="A0A0N0U2M8"/>
<evidence type="ECO:0000256" key="6">
    <source>
        <dbReference type="SAM" id="SignalP"/>
    </source>
</evidence>
<evidence type="ECO:0000256" key="1">
    <source>
        <dbReference type="ARBA" id="ARBA00022723"/>
    </source>
</evidence>
<dbReference type="STRING" id="166423.A0A0N0U2M8"/>
<dbReference type="PANTHER" id="PTHR14677">
    <property type="entry name" value="ARSENITE INDUCUBLE RNA ASSOCIATED PROTEIN AIP-1-RELATED"/>
    <property type="match status" value="1"/>
</dbReference>
<dbReference type="InterPro" id="IPR035896">
    <property type="entry name" value="AN1-like_Znf"/>
</dbReference>
<feature type="domain" description="AN1-type" evidence="7">
    <location>
        <begin position="49"/>
        <end position="97"/>
    </location>
</feature>
<dbReference type="Gene3D" id="4.10.1110.10">
    <property type="entry name" value="AN1-like Zinc finger"/>
    <property type="match status" value="1"/>
</dbReference>
<dbReference type="SUPFAM" id="SSF118310">
    <property type="entry name" value="AN1-like Zinc finger"/>
    <property type="match status" value="1"/>
</dbReference>
<dbReference type="EMBL" id="KQ436240">
    <property type="protein sequence ID" value="KOX67332.1"/>
    <property type="molecule type" value="Genomic_DNA"/>
</dbReference>
<keyword evidence="6" id="KW-0732">Signal</keyword>
<reference evidence="8 9" key="1">
    <citation type="submission" date="2015-07" db="EMBL/GenBank/DDBJ databases">
        <title>The genome of Melipona quadrifasciata.</title>
        <authorList>
            <person name="Pan H."/>
            <person name="Kapheim K."/>
        </authorList>
    </citation>
    <scope>NUCLEOTIDE SEQUENCE [LARGE SCALE GENOMIC DNA]</scope>
    <source>
        <strain evidence="8">0111107301</strain>
        <tissue evidence="8">Whole body</tissue>
    </source>
</reference>
<feature type="chain" id="PRO_5005859966" evidence="6">
    <location>
        <begin position="17"/>
        <end position="163"/>
    </location>
</feature>
<name>A0A0N0U2M8_9HYME</name>
<evidence type="ECO:0000259" key="7">
    <source>
        <dbReference type="PROSITE" id="PS51039"/>
    </source>
</evidence>
<dbReference type="PROSITE" id="PS51039">
    <property type="entry name" value="ZF_AN1"/>
    <property type="match status" value="1"/>
</dbReference>
<evidence type="ECO:0000313" key="8">
    <source>
        <dbReference type="EMBL" id="KOX67332.1"/>
    </source>
</evidence>
<feature type="signal peptide" evidence="6">
    <location>
        <begin position="1"/>
        <end position="16"/>
    </location>
</feature>
<evidence type="ECO:0000256" key="4">
    <source>
        <dbReference type="ARBA" id="ARBA00022833"/>
    </source>
</evidence>
<dbReference type="GO" id="GO:0008270">
    <property type="term" value="F:zinc ion binding"/>
    <property type="evidence" value="ECO:0007669"/>
    <property type="project" value="UniProtKB-KW"/>
</dbReference>